<gene>
    <name evidence="4" type="ORF">METZ01_LOCUS101889</name>
</gene>
<dbReference type="EMBL" id="UINC01011076">
    <property type="protein sequence ID" value="SVA49035.1"/>
    <property type="molecule type" value="Genomic_DNA"/>
</dbReference>
<reference evidence="4" key="1">
    <citation type="submission" date="2018-05" db="EMBL/GenBank/DDBJ databases">
        <authorList>
            <person name="Lanie J.A."/>
            <person name="Ng W.-L."/>
            <person name="Kazmierczak K.M."/>
            <person name="Andrzejewski T.M."/>
            <person name="Davidsen T.M."/>
            <person name="Wayne K.J."/>
            <person name="Tettelin H."/>
            <person name="Glass J.I."/>
            <person name="Rusch D."/>
            <person name="Podicherti R."/>
            <person name="Tsui H.-C.T."/>
            <person name="Winkler M.E."/>
        </authorList>
    </citation>
    <scope>NUCLEOTIDE SEQUENCE</scope>
</reference>
<accession>A0A381W962</accession>
<dbReference type="GO" id="GO:0016491">
    <property type="term" value="F:oxidoreductase activity"/>
    <property type="evidence" value="ECO:0007669"/>
    <property type="project" value="UniProtKB-KW"/>
</dbReference>
<evidence type="ECO:0000256" key="3">
    <source>
        <dbReference type="ARBA" id="ARBA00023002"/>
    </source>
</evidence>
<dbReference type="InterPro" id="IPR002347">
    <property type="entry name" value="SDR_fam"/>
</dbReference>
<proteinExistence type="inferred from homology"/>
<organism evidence="4">
    <name type="scientific">marine metagenome</name>
    <dbReference type="NCBI Taxonomy" id="408172"/>
    <lineage>
        <taxon>unclassified sequences</taxon>
        <taxon>metagenomes</taxon>
        <taxon>ecological metagenomes</taxon>
    </lineage>
</organism>
<dbReference type="InterPro" id="IPR036291">
    <property type="entry name" value="NAD(P)-bd_dom_sf"/>
</dbReference>
<sequence>MKRTALVTGGNRGIGREVCRQLLRRGLRVVLASRRLSDGEEVARELCGDGAADVVVVPLDVSDAASIGACTEELTRRDVQVDVLVNNAAICPEGGVLDLDHETAERALRTNLGGPFWLIRAFVPGMVRRGYGRVVNVSSEWGSFGGGLGGPCGYSLTKAALNALTVKLAQEVSGDIKVNAACPGWVRTRMGGAGAPRGVEEGAETIVWLATLASDGASGGFFRDKQRIPW</sequence>
<dbReference type="PRINTS" id="PR00080">
    <property type="entry name" value="SDRFAMILY"/>
</dbReference>
<protein>
    <recommendedName>
        <fullName evidence="5">20-beta-hydroxysteroid dehydrogenase</fullName>
    </recommendedName>
</protein>
<evidence type="ECO:0000256" key="1">
    <source>
        <dbReference type="ARBA" id="ARBA00006484"/>
    </source>
</evidence>
<evidence type="ECO:0000313" key="4">
    <source>
        <dbReference type="EMBL" id="SVA49035.1"/>
    </source>
</evidence>
<name>A0A381W962_9ZZZZ</name>
<dbReference type="SUPFAM" id="SSF51735">
    <property type="entry name" value="NAD(P)-binding Rossmann-fold domains"/>
    <property type="match status" value="1"/>
</dbReference>
<dbReference type="PANTHER" id="PTHR43963:SF6">
    <property type="entry name" value="CHAIN DEHYDROGENASE FAMILY PROTEIN, PUTATIVE (AFU_ORTHOLOGUE AFUA_3G15350)-RELATED"/>
    <property type="match status" value="1"/>
</dbReference>
<comment type="similarity">
    <text evidence="1">Belongs to the short-chain dehydrogenases/reductases (SDR) family.</text>
</comment>
<keyword evidence="3" id="KW-0560">Oxidoreductase</keyword>
<dbReference type="PRINTS" id="PR00081">
    <property type="entry name" value="GDHRDH"/>
</dbReference>
<evidence type="ECO:0000256" key="2">
    <source>
        <dbReference type="ARBA" id="ARBA00022857"/>
    </source>
</evidence>
<keyword evidence="2" id="KW-0521">NADP</keyword>
<dbReference type="Pfam" id="PF00106">
    <property type="entry name" value="adh_short"/>
    <property type="match status" value="1"/>
</dbReference>
<dbReference type="Gene3D" id="3.40.50.720">
    <property type="entry name" value="NAD(P)-binding Rossmann-like Domain"/>
    <property type="match status" value="1"/>
</dbReference>
<evidence type="ECO:0008006" key="5">
    <source>
        <dbReference type="Google" id="ProtNLM"/>
    </source>
</evidence>
<dbReference type="AlphaFoldDB" id="A0A381W962"/>
<dbReference type="PANTHER" id="PTHR43963">
    <property type="entry name" value="CARBONYL REDUCTASE 1-RELATED"/>
    <property type="match status" value="1"/>
</dbReference>